<feature type="compositionally biased region" description="Gly residues" evidence="1">
    <location>
        <begin position="1211"/>
        <end position="1224"/>
    </location>
</feature>
<feature type="compositionally biased region" description="Low complexity" evidence="1">
    <location>
        <begin position="902"/>
        <end position="921"/>
    </location>
</feature>
<feature type="region of interest" description="Disordered" evidence="1">
    <location>
        <begin position="1376"/>
        <end position="1505"/>
    </location>
</feature>
<dbReference type="EMBL" id="JAEHOC010000004">
    <property type="protein sequence ID" value="KAG2442537.1"/>
    <property type="molecule type" value="Genomic_DNA"/>
</dbReference>
<feature type="region of interest" description="Disordered" evidence="1">
    <location>
        <begin position="895"/>
        <end position="940"/>
    </location>
</feature>
<gene>
    <name evidence="2" type="ORF">HXX76_002623</name>
</gene>
<feature type="region of interest" description="Disordered" evidence="1">
    <location>
        <begin position="1524"/>
        <end position="1660"/>
    </location>
</feature>
<feature type="region of interest" description="Disordered" evidence="1">
    <location>
        <begin position="126"/>
        <end position="151"/>
    </location>
</feature>
<dbReference type="OrthoDB" id="550594at2759"/>
<feature type="compositionally biased region" description="Low complexity" evidence="1">
    <location>
        <begin position="1555"/>
        <end position="1566"/>
    </location>
</feature>
<keyword evidence="3" id="KW-1185">Reference proteome</keyword>
<reference evidence="2" key="1">
    <citation type="journal article" date="2020" name="bioRxiv">
        <title>Comparative genomics of Chlamydomonas.</title>
        <authorList>
            <person name="Craig R.J."/>
            <person name="Hasan A.R."/>
            <person name="Ness R.W."/>
            <person name="Keightley P.D."/>
        </authorList>
    </citation>
    <scope>NUCLEOTIDE SEQUENCE</scope>
    <source>
        <strain evidence="2">SAG 7.73</strain>
    </source>
</reference>
<proteinExistence type="predicted"/>
<feature type="compositionally biased region" description="Basic residues" evidence="1">
    <location>
        <begin position="1470"/>
        <end position="1480"/>
    </location>
</feature>
<feature type="compositionally biased region" description="Low complexity" evidence="1">
    <location>
        <begin position="128"/>
        <end position="143"/>
    </location>
</feature>
<feature type="compositionally biased region" description="Gly residues" evidence="1">
    <location>
        <begin position="1624"/>
        <end position="1652"/>
    </location>
</feature>
<feature type="compositionally biased region" description="Low complexity" evidence="1">
    <location>
        <begin position="1242"/>
        <end position="1254"/>
    </location>
</feature>
<evidence type="ECO:0000256" key="1">
    <source>
        <dbReference type="SAM" id="MobiDB-lite"/>
    </source>
</evidence>
<feature type="region of interest" description="Disordered" evidence="1">
    <location>
        <begin position="1211"/>
        <end position="1255"/>
    </location>
</feature>
<organism evidence="2 3">
    <name type="scientific">Chlamydomonas incerta</name>
    <dbReference type="NCBI Taxonomy" id="51695"/>
    <lineage>
        <taxon>Eukaryota</taxon>
        <taxon>Viridiplantae</taxon>
        <taxon>Chlorophyta</taxon>
        <taxon>core chlorophytes</taxon>
        <taxon>Chlorophyceae</taxon>
        <taxon>CS clade</taxon>
        <taxon>Chlamydomonadales</taxon>
        <taxon>Chlamydomonadaceae</taxon>
        <taxon>Chlamydomonas</taxon>
    </lineage>
</organism>
<feature type="region of interest" description="Disordered" evidence="1">
    <location>
        <begin position="1024"/>
        <end position="1126"/>
    </location>
</feature>
<feature type="compositionally biased region" description="Acidic residues" evidence="1">
    <location>
        <begin position="308"/>
        <end position="320"/>
    </location>
</feature>
<feature type="compositionally biased region" description="Low complexity" evidence="1">
    <location>
        <begin position="1345"/>
        <end position="1358"/>
    </location>
</feature>
<accession>A0A835TBQ4</accession>
<feature type="compositionally biased region" description="Acidic residues" evidence="1">
    <location>
        <begin position="1448"/>
        <end position="1457"/>
    </location>
</feature>
<feature type="compositionally biased region" description="Low complexity" evidence="1">
    <location>
        <begin position="1097"/>
        <end position="1126"/>
    </location>
</feature>
<feature type="compositionally biased region" description="Polar residues" evidence="1">
    <location>
        <begin position="103"/>
        <end position="114"/>
    </location>
</feature>
<feature type="compositionally biased region" description="Polar residues" evidence="1">
    <location>
        <begin position="1398"/>
        <end position="1411"/>
    </location>
</feature>
<sequence>MLRTSLSSPPPMSGLSMDEEAAVASAAPAQNAAVRPRRQPAAGQSLLAQAQAQSQAARARARTPPRASPPGVSPRQHSASTTGVSPSLSPSSVGASFRPDLSNPGTPSSVATSSHLASVAAGLTPRDGAAQASARARAIAGSSVESSPALGRGLGLGGGGGYAVYDAEAGGISGVIGYDTTPESQAGAAAAQLRRAHAAASASASSVSTSPARSAWTTPREGLPAAAAAAGGGPAGASPSAATPSSVVTSALTASAMSSALAMHNEPSARLRAGGPHARARVGDEDTVSDEEGLPHPLALAGRAFDGIDSEEDDDDDGVEDAVSRPERTAAAAAALQSTHGRGGRQPAASGEYAASFNFAAAGHAEASRPTSSRAPVPGQPGSRPALVAASLETEEALRALLCSPRLAPAPVSGGLSSSLDGGVPDDVLAALAKTDAGGLDAALGAAVATLVRQHAASLGVHGPAIGAGGPSAGRPSTQGQGASLGSYASPGGAAAAAAPMRHAALMGPGALTAAPAALPPGVAARGFDSSLRSAGGAPGASPGGGAVAANAGRGLAPHGAAPAVDASISLDQIDQLARTMVIDADTAALMRASVVAAATAMAEQRAAAAAHQQPVLYSMGPTRVSDPGSQAAAEPAAAGANAGGRPGTSARGPLSPSAASSVGKPGGEGDSVLYGSPNRRGAAAAAVPADGQVPPSIAPSPYVPPSPPPGADPSPYMASPIGHPISRLQHNSREDEEPVAAVKAKPGANRPAGGSEDGGAASGLTVSVGAAAMAGAAARGGVGSASTPTGGPDGTHRRQSNTASGASYDLSLTAAAAVGASRTGSASASRAAGGAAPRAAPLSHAATPTGGAQPGQPLFSSFSLAGLSPTAANAAAAAGAQGARAGAMMSSFDLGIDEAGKPSSPAASPRPGPSGASDSALGTSAARTSAQAQPPVAGPPLASFSRAAAMAAAADVGLVAPPAAAERRPSQGGVSAAAGHSSASMEAAARASAAGAGAGGSREPGAAGQNAVGGSSVASSAAKLSQLKARRQQQWQSQHAVNASTVADSHQQPNGTPQPTGANAARASAVNHAAADAGASHQHTPHAPANIRNRAPAEPTSAAAGAVRGSAASPVPAPAPAAAASPTPLLPEEVANAIVRAASSGVAASGELNLGHGISGLSVAIEAGAVKWAWQTGLKDGGGSPGASQASPWASPGAGQAAAAAALGAAAGGAGGKSGGESGEWGVQLPTPQWQRRGVTPPGSRPAADGADGADPELARLEQEALQQRQQQWAAEQQLWAAELPGPQYRAPAGAPPTEAQQQQQRRHTDHSIAVAESAAVASLAQPTREYATSAGGDAGLRPAGLSADSAGAASSKTAALLRLKRQSILRHCLAGSQARDGEQAEFEPEPEASVAASIQGTNSQRSSRAVSAPIHRASQRAQHQHQPDGAPRVAYSRAWEQPEPVPEGDEADGGEDAGGNLGPAPKPFLRRRSAKVQPKKVDWTHVKPRTNSRNPDYYGDQQEAYGAQYVPQYAQQYAAQLLQQKHVQHQQRISPRGGAGAGSGNADMQAILRQQPQPQAHAQRSPMTSPRGGGGGAAKPPLNVNVGSRAWKPSGKSPTGEDDRAPAAGRRRSNIPPAPAYGDGGNLGVGAGGGRVAGVHAGGAGGGPRGAPGANPLDDLLQHVNTLLKDFDKMVR</sequence>
<feature type="compositionally biased region" description="Polar residues" evidence="1">
    <location>
        <begin position="922"/>
        <end position="933"/>
    </location>
</feature>
<feature type="compositionally biased region" description="Low complexity" evidence="1">
    <location>
        <begin position="22"/>
        <end position="65"/>
    </location>
</feature>
<feature type="region of interest" description="Disordered" evidence="1">
    <location>
        <begin position="200"/>
        <end position="243"/>
    </location>
</feature>
<feature type="region of interest" description="Disordered" evidence="1">
    <location>
        <begin position="364"/>
        <end position="385"/>
    </location>
</feature>
<feature type="region of interest" description="Disordered" evidence="1">
    <location>
        <begin position="1"/>
        <end position="114"/>
    </location>
</feature>
<feature type="compositionally biased region" description="Low complexity" evidence="1">
    <location>
        <begin position="80"/>
        <end position="96"/>
    </location>
</feature>
<feature type="region of interest" description="Disordered" evidence="1">
    <location>
        <begin position="781"/>
        <end position="806"/>
    </location>
</feature>
<name>A0A835TBQ4_CHLIN</name>
<evidence type="ECO:0000313" key="2">
    <source>
        <dbReference type="EMBL" id="KAG2442537.1"/>
    </source>
</evidence>
<dbReference type="Proteomes" id="UP000650467">
    <property type="component" value="Unassembled WGS sequence"/>
</dbReference>
<feature type="compositionally biased region" description="Low complexity" evidence="1">
    <location>
        <begin position="1315"/>
        <end position="1326"/>
    </location>
</feature>
<feature type="region of interest" description="Disordered" evidence="1">
    <location>
        <begin position="620"/>
        <end position="761"/>
    </location>
</feature>
<feature type="compositionally biased region" description="Low complexity" evidence="1">
    <location>
        <begin position="1062"/>
        <end position="1082"/>
    </location>
</feature>
<feature type="region of interest" description="Disordered" evidence="1">
    <location>
        <begin position="270"/>
        <end position="349"/>
    </location>
</feature>
<comment type="caution">
    <text evidence="2">The sequence shown here is derived from an EMBL/GenBank/DDBJ whole genome shotgun (WGS) entry which is preliminary data.</text>
</comment>
<evidence type="ECO:0000313" key="3">
    <source>
        <dbReference type="Proteomes" id="UP000650467"/>
    </source>
</evidence>
<feature type="compositionally biased region" description="Low complexity" evidence="1">
    <location>
        <begin position="200"/>
        <end position="215"/>
    </location>
</feature>
<feature type="region of interest" description="Disordered" evidence="1">
    <location>
        <begin position="1288"/>
        <end position="1358"/>
    </location>
</feature>
<feature type="compositionally biased region" description="Polar residues" evidence="1">
    <location>
        <begin position="1033"/>
        <end position="1061"/>
    </location>
</feature>
<protein>
    <submittedName>
        <fullName evidence="2">Uncharacterized protein</fullName>
    </submittedName>
</protein>
<feature type="compositionally biased region" description="Pro residues" evidence="1">
    <location>
        <begin position="697"/>
        <end position="713"/>
    </location>
</feature>
<feature type="compositionally biased region" description="Low complexity" evidence="1">
    <location>
        <begin position="628"/>
        <end position="641"/>
    </location>
</feature>